<dbReference type="InterPro" id="IPR018759">
    <property type="entry name" value="BBP2_2"/>
</dbReference>
<keyword evidence="3" id="KW-1185">Reference proteome</keyword>
<proteinExistence type="predicted"/>
<sequence>MRQSRLTGSLRVVLALLGPVLPMHEAQAQLIENAYPRDVPGFDTAAGVSVTSRIQTDTAWQNIPLGAELLHPEVTESTGYDSAILAGQRPSWIVTTAPSVTLTSTDGGTTLGAVASATNARYLQAPDQSTTDWTAAIGGTVDIADCRVTAAVAHFALHENDNGLDAAEYDTPLSYHVDVLRLSALTPPARLTLEPSVALTRFTFGNATIDQIPAPQSYRDRLVGEVGLALSYGIMGFQDPNRLQLILRGAGAHYPNESFGQPPRDFIGGSALLGVEHDLDGIWGWRVALGFGKRVYSQAYLNQTVPLAEMALTWQPSALTTWHAALFRKIEDAQQEGVGGYVATIGGLALDQEINRHLILHLGSDIERATYADSPNQTIVTGRTGLLWLVNAMLRVNADVTLSTHRGVTTDPYAEDAVLLSITAGL</sequence>
<evidence type="ECO:0000256" key="1">
    <source>
        <dbReference type="SAM" id="SignalP"/>
    </source>
</evidence>
<keyword evidence="1" id="KW-0732">Signal</keyword>
<dbReference type="RefSeq" id="WP_227306192.1">
    <property type="nucleotide sequence ID" value="NZ_JAESVA010000002.1"/>
</dbReference>
<evidence type="ECO:0000313" key="3">
    <source>
        <dbReference type="Proteomes" id="UP000721844"/>
    </source>
</evidence>
<feature type="chain" id="PRO_5037054520" evidence="1">
    <location>
        <begin position="29"/>
        <end position="426"/>
    </location>
</feature>
<name>A0A963YYM6_9PROT</name>
<gene>
    <name evidence="2" type="ORF">ACELLULO517_04885</name>
</gene>
<accession>A0A963YYM6</accession>
<dbReference type="Proteomes" id="UP000721844">
    <property type="component" value="Unassembled WGS sequence"/>
</dbReference>
<reference evidence="2 3" key="1">
    <citation type="journal article" date="2021" name="Microorganisms">
        <title>Acidisoma silvae sp. nov. and Acidisomacellulosilytica sp. nov., Two Acidophilic Bacteria Isolated from Decaying Wood, Hydrolyzing Cellulose and Producing Poly-3-hydroxybutyrate.</title>
        <authorList>
            <person name="Mieszkin S."/>
            <person name="Pouder E."/>
            <person name="Uroz S."/>
            <person name="Simon-Colin C."/>
            <person name="Alain K."/>
        </authorList>
    </citation>
    <scope>NUCLEOTIDE SEQUENCE [LARGE SCALE GENOMIC DNA]</scope>
    <source>
        <strain evidence="2 3">HW T5.17</strain>
    </source>
</reference>
<dbReference type="Pfam" id="PF10082">
    <property type="entry name" value="BBP2_2"/>
    <property type="match status" value="1"/>
</dbReference>
<feature type="signal peptide" evidence="1">
    <location>
        <begin position="1"/>
        <end position="28"/>
    </location>
</feature>
<dbReference type="AlphaFoldDB" id="A0A963YYM6"/>
<protein>
    <submittedName>
        <fullName evidence="2">Outer membrane beta-barrel protein</fullName>
    </submittedName>
</protein>
<evidence type="ECO:0000313" key="2">
    <source>
        <dbReference type="EMBL" id="MCB8879559.1"/>
    </source>
</evidence>
<dbReference type="EMBL" id="JAESVA010000002">
    <property type="protein sequence ID" value="MCB8879559.1"/>
    <property type="molecule type" value="Genomic_DNA"/>
</dbReference>
<organism evidence="2 3">
    <name type="scientific">Acidisoma cellulosilyticum</name>
    <dbReference type="NCBI Taxonomy" id="2802395"/>
    <lineage>
        <taxon>Bacteria</taxon>
        <taxon>Pseudomonadati</taxon>
        <taxon>Pseudomonadota</taxon>
        <taxon>Alphaproteobacteria</taxon>
        <taxon>Acetobacterales</taxon>
        <taxon>Acidocellaceae</taxon>
        <taxon>Acidisoma</taxon>
    </lineage>
</organism>
<comment type="caution">
    <text evidence="2">The sequence shown here is derived from an EMBL/GenBank/DDBJ whole genome shotgun (WGS) entry which is preliminary data.</text>
</comment>